<reference evidence="3 4" key="1">
    <citation type="submission" date="2021-03" db="EMBL/GenBank/DDBJ databases">
        <title>Genomic Encyclopedia of Type Strains, Phase IV (KMG-IV): sequencing the most valuable type-strain genomes for metagenomic binning, comparative biology and taxonomic classification.</title>
        <authorList>
            <person name="Goeker M."/>
        </authorList>
    </citation>
    <scope>NUCLEOTIDE SEQUENCE [LARGE SCALE GENOMIC DNA]</scope>
    <source>
        <strain evidence="3 4">DSM 26048</strain>
    </source>
</reference>
<dbReference type="EMBL" id="JAGGLB010000014">
    <property type="protein sequence ID" value="MBP1992535.1"/>
    <property type="molecule type" value="Genomic_DNA"/>
</dbReference>
<evidence type="ECO:0000259" key="2">
    <source>
        <dbReference type="Pfam" id="PF10668"/>
    </source>
</evidence>
<dbReference type="Pfam" id="PF10668">
    <property type="entry name" value="Phage_terminase"/>
    <property type="match status" value="1"/>
</dbReference>
<keyword evidence="4" id="KW-1185">Reference proteome</keyword>
<accession>A0ABS4IYA0</accession>
<feature type="domain" description="PBSX phage terminase small subunit-like N-terminal" evidence="2">
    <location>
        <begin position="1"/>
        <end position="51"/>
    </location>
</feature>
<evidence type="ECO:0000313" key="4">
    <source>
        <dbReference type="Proteomes" id="UP001519287"/>
    </source>
</evidence>
<name>A0ABS4IYA0_9BACL</name>
<organism evidence="3 4">
    <name type="scientific">Paenibacillus eucommiae</name>
    <dbReference type="NCBI Taxonomy" id="1355755"/>
    <lineage>
        <taxon>Bacteria</taxon>
        <taxon>Bacillati</taxon>
        <taxon>Bacillota</taxon>
        <taxon>Bacilli</taxon>
        <taxon>Bacillales</taxon>
        <taxon>Paenibacillaceae</taxon>
        <taxon>Paenibacillus</taxon>
    </lineage>
</organism>
<gene>
    <name evidence="3" type="ORF">J2Z66_004144</name>
</gene>
<evidence type="ECO:0000313" key="3">
    <source>
        <dbReference type="EMBL" id="MBP1992535.1"/>
    </source>
</evidence>
<evidence type="ECO:0000256" key="1">
    <source>
        <dbReference type="SAM" id="MobiDB-lite"/>
    </source>
</evidence>
<comment type="caution">
    <text evidence="3">The sequence shown here is derived from an EMBL/GenBank/DDBJ whole genome shotgun (WGS) entry which is preliminary data.</text>
</comment>
<proteinExistence type="predicted"/>
<feature type="region of interest" description="Disordered" evidence="1">
    <location>
        <begin position="49"/>
        <end position="82"/>
    </location>
</feature>
<dbReference type="Proteomes" id="UP001519287">
    <property type="component" value="Unassembled WGS sequence"/>
</dbReference>
<dbReference type="NCBIfam" id="NF040601">
    <property type="entry name" value="TerS_not_xtmA"/>
    <property type="match status" value="1"/>
</dbReference>
<dbReference type="InterPro" id="IPR018925">
    <property type="entry name" value="XtmA-like_N"/>
</dbReference>
<protein>
    <submittedName>
        <fullName evidence="3">Uncharacterized protein YjcR</fullName>
    </submittedName>
</protein>
<dbReference type="RefSeq" id="WP_209973633.1">
    <property type="nucleotide sequence ID" value="NZ_JAGGLB010000014.1"/>
</dbReference>
<sequence>MSRGRSPDRDRAFKIWCESGRKMKPSEIAFEMGLNASLIRKWKSLDRWDEQPDPLPRSRGAPTGNKNAVGNRGGPGGPLRNQKAFKTGEYATIWLDTLEADEKILLFEVETDPIAQIENEIRLLDLRERRMLQLRAKVLEGWDADNVSSKSELFRREIGEQPKFDGDGNIEMVPVYEESLKEIERTIKTPQKLERILAIEDALTRVQDKKGKYLDLKYKVAAKALTEEEQQLRIEKLKAEVKAMNEKAW</sequence>